<organism evidence="1 2">
    <name type="scientific">Apolygus lucorum</name>
    <name type="common">Small green plant bug</name>
    <name type="synonym">Lygocoris lucorum</name>
    <dbReference type="NCBI Taxonomy" id="248454"/>
    <lineage>
        <taxon>Eukaryota</taxon>
        <taxon>Metazoa</taxon>
        <taxon>Ecdysozoa</taxon>
        <taxon>Arthropoda</taxon>
        <taxon>Hexapoda</taxon>
        <taxon>Insecta</taxon>
        <taxon>Pterygota</taxon>
        <taxon>Neoptera</taxon>
        <taxon>Paraneoptera</taxon>
        <taxon>Hemiptera</taxon>
        <taxon>Heteroptera</taxon>
        <taxon>Panheteroptera</taxon>
        <taxon>Cimicomorpha</taxon>
        <taxon>Miridae</taxon>
        <taxon>Mirini</taxon>
        <taxon>Apolygus</taxon>
    </lineage>
</organism>
<dbReference type="EMBL" id="WIXP02000006">
    <property type="protein sequence ID" value="KAF6210107.1"/>
    <property type="molecule type" value="Genomic_DNA"/>
</dbReference>
<sequence length="148" mass="16152">MPSKNRLPLDFLTGLEDGDYGRVLKAIAPKTLATIDLEGLRTAIEHLDGANVSKDRWEFLAYKRPTGMPMREAYNHLVYLSQRCGWTGVEAAEATLRLKCLHLSDDPRVLETMLGLPSTSTSADMVNAGTIAESLRLTSGVITGFSLG</sequence>
<name>A0A8S9XMC6_APOLU</name>
<keyword evidence="2" id="KW-1185">Reference proteome</keyword>
<proteinExistence type="predicted"/>
<reference evidence="1" key="1">
    <citation type="journal article" date="2021" name="Mol. Ecol. Resour.">
        <title>Apolygus lucorum genome provides insights into omnivorousness and mesophyll feeding.</title>
        <authorList>
            <person name="Liu Y."/>
            <person name="Liu H."/>
            <person name="Wang H."/>
            <person name="Huang T."/>
            <person name="Liu B."/>
            <person name="Yang B."/>
            <person name="Yin L."/>
            <person name="Li B."/>
            <person name="Zhang Y."/>
            <person name="Zhang S."/>
            <person name="Jiang F."/>
            <person name="Zhang X."/>
            <person name="Ren Y."/>
            <person name="Wang B."/>
            <person name="Wang S."/>
            <person name="Lu Y."/>
            <person name="Wu K."/>
            <person name="Fan W."/>
            <person name="Wang G."/>
        </authorList>
    </citation>
    <scope>NUCLEOTIDE SEQUENCE</scope>
    <source>
        <strain evidence="1">12Hb</strain>
    </source>
</reference>
<evidence type="ECO:0000313" key="1">
    <source>
        <dbReference type="EMBL" id="KAF6210107.1"/>
    </source>
</evidence>
<gene>
    <name evidence="1" type="ORF">GE061_015863</name>
</gene>
<accession>A0A8S9XMC6</accession>
<dbReference type="Proteomes" id="UP000466442">
    <property type="component" value="Unassembled WGS sequence"/>
</dbReference>
<dbReference type="AlphaFoldDB" id="A0A8S9XMC6"/>
<evidence type="ECO:0000313" key="2">
    <source>
        <dbReference type="Proteomes" id="UP000466442"/>
    </source>
</evidence>
<comment type="caution">
    <text evidence="1">The sequence shown here is derived from an EMBL/GenBank/DDBJ whole genome shotgun (WGS) entry which is preliminary data.</text>
</comment>
<protein>
    <submittedName>
        <fullName evidence="1">Uncharacterized protein</fullName>
    </submittedName>
</protein>